<dbReference type="InterPro" id="IPR036709">
    <property type="entry name" value="Autotransporte_beta_dom_sf"/>
</dbReference>
<name>A0A2U8PTZ2_9BRAD</name>
<dbReference type="SMART" id="SM00869">
    <property type="entry name" value="Autotransporter"/>
    <property type="match status" value="1"/>
</dbReference>
<accession>A0A2U8PTZ2</accession>
<evidence type="ECO:0000313" key="4">
    <source>
        <dbReference type="EMBL" id="AWM00965.1"/>
    </source>
</evidence>
<dbReference type="Pfam" id="PF03797">
    <property type="entry name" value="Autotransporter"/>
    <property type="match status" value="1"/>
</dbReference>
<feature type="compositionally biased region" description="Basic and acidic residues" evidence="2">
    <location>
        <begin position="691"/>
        <end position="703"/>
    </location>
</feature>
<feature type="region of interest" description="Disordered" evidence="2">
    <location>
        <begin position="674"/>
        <end position="703"/>
    </location>
</feature>
<feature type="compositionally biased region" description="Gly residues" evidence="2">
    <location>
        <begin position="674"/>
        <end position="684"/>
    </location>
</feature>
<dbReference type="EMBL" id="CP029426">
    <property type="protein sequence ID" value="AWM00965.1"/>
    <property type="molecule type" value="Genomic_DNA"/>
</dbReference>
<dbReference type="AlphaFoldDB" id="A0A2U8PTZ2"/>
<dbReference type="InterPro" id="IPR011050">
    <property type="entry name" value="Pectin_lyase_fold/virulence"/>
</dbReference>
<feature type="domain" description="Autotransporter" evidence="3">
    <location>
        <begin position="719"/>
        <end position="1000"/>
    </location>
</feature>
<evidence type="ECO:0000256" key="1">
    <source>
        <dbReference type="ARBA" id="ARBA00022729"/>
    </source>
</evidence>
<dbReference type="InterPro" id="IPR005546">
    <property type="entry name" value="Autotransporte_beta"/>
</dbReference>
<evidence type="ECO:0000256" key="2">
    <source>
        <dbReference type="SAM" id="MobiDB-lite"/>
    </source>
</evidence>
<evidence type="ECO:0000313" key="5">
    <source>
        <dbReference type="Proteomes" id="UP000215884"/>
    </source>
</evidence>
<protein>
    <submittedName>
        <fullName evidence="4">Autotransporter domain-containing protein</fullName>
    </submittedName>
</protein>
<reference evidence="4 5" key="1">
    <citation type="journal article" date="2017" name="Syst. Appl. Microbiol.">
        <title>Soybeans inoculated with root zone soils of Canadian native legumes harbour diverse and novel Bradyrhizobium spp. that possess agricultural potential.</title>
        <authorList>
            <person name="Bromfield E.S.P."/>
            <person name="Cloutier S."/>
            <person name="Tambong J.T."/>
            <person name="Tran Thi T.V."/>
        </authorList>
    </citation>
    <scope>NUCLEOTIDE SEQUENCE [LARGE SCALE GENOMIC DNA]</scope>
    <source>
        <strain evidence="4 5">39S1MB</strain>
    </source>
</reference>
<dbReference type="Proteomes" id="UP000215884">
    <property type="component" value="Chromosome"/>
</dbReference>
<sequence length="1000" mass="101538">MPSKMIAALNLITQVSRHTTFIRRRASFRNICLLGSALGGSLACAGEAYSQAFNATPGTQDGSITYNRADPDGPGTERITVNAAGAVIDPPAAVISWALNNNQFMFPGHTATFQGAPGNGNYEVLNRLDSGQAGTFVIDGTIVGRLSALNPNAAGTLAFSVSSIQGQSITVGSNAVFDVNRVKFQSDPNYPNAVTPVIWNGTFTTRSTGGGLFLENSDFTAAGGSIGKSPGANLTTLDLQSSTFRLGNTSLGLDAVQMTDSAFLFNGGAPNATRTLTQAFTLNGADFMVIDDSRKLTLTGPIDGGGSLGVSGSGTIVLAGVNTYTGTTNVVQGTLEVAGSIAATSSVVATAGAIVQVDNAGALGAAPVLLSDGTLRTNFNGSFTNDLTFAGGAVSTVSAAAGTQVTLNGPVSMGSGTTARFGSPTDTGTVVYQPNIGAIDVSSQVVVAGGKLLVNGALAAPAMITVNSGATLGGTGLLGNTTIHGGGVFAPGPQGAPGSMTVFGNLAFQSGAVYLIQVTPGAASTALVNGTANLSGGSVQTVFAPGNYITRQYTILSAAGGLAGTTFTGVSGGPGFQQTLSYTATDVVLNLTAALGNGSAFNQNQQNVLNTVNNFFNSGGALPAAYANLFALSGANLGNALTTLSGEIATGSQQSTFDAMNQFMGVLTDPFIGGRGNPTSGGGNPNAFANEDERATSRSGSERDAYAAISTKAPLAALPFAQRWAVWEAGFGGSQRTDGNAVVGSNNTSSNLYGVAVGADYRFSPDTIAGFALAGGGTNFSVNGLGSGRSDLFQAGGFVRHNVGPAYITAALAYGWQDVTTDRAVTIAGLDRLRARFHANAWSGRVEGGYRIVGLGVGWTPYAAGQFTTFDLPAYAEQADSGSNAFALSYAGRTVTAPRSELGLRTDKSFAMEDGILTLRGRAAWAYNFTTDRNALPTFQALPGASFVVNGAAQAANAALVTGAAEMKWINGWSVATTFDGEFSNVTRSYAGKGIIRYAW</sequence>
<dbReference type="NCBIfam" id="TIGR02601">
    <property type="entry name" value="autotrns_rpt"/>
    <property type="match status" value="1"/>
</dbReference>
<dbReference type="SUPFAM" id="SSF51126">
    <property type="entry name" value="Pectin lyase-like"/>
    <property type="match status" value="2"/>
</dbReference>
<dbReference type="KEGG" id="brq:CIT40_13610"/>
<reference evidence="4 5" key="2">
    <citation type="journal article" date="2019" name="Int. J. Syst. Evol. Microbiol.">
        <title>Description and complete genome sequence of Bradyrhizobium amphicarpaeae sp. nov., harbouring photosystem and nitrogen-fixation genes.</title>
        <authorList>
            <person name="Bromfield E.S.P."/>
            <person name="Cloutier S."/>
            <person name="Nguyen H.D.T."/>
        </authorList>
    </citation>
    <scope>NUCLEOTIDE SEQUENCE [LARGE SCALE GENOMIC DNA]</scope>
    <source>
        <strain evidence="4 5">39S1MB</strain>
    </source>
</reference>
<keyword evidence="1" id="KW-0732">Signal</keyword>
<dbReference type="PROSITE" id="PS51208">
    <property type="entry name" value="AUTOTRANSPORTER"/>
    <property type="match status" value="1"/>
</dbReference>
<dbReference type="InterPro" id="IPR013425">
    <property type="entry name" value="Autotrns_rpt"/>
</dbReference>
<keyword evidence="5" id="KW-1185">Reference proteome</keyword>
<gene>
    <name evidence="4" type="ORF">CIT40_13610</name>
</gene>
<evidence type="ECO:0000259" key="3">
    <source>
        <dbReference type="PROSITE" id="PS51208"/>
    </source>
</evidence>
<dbReference type="OrthoDB" id="7195851at2"/>
<dbReference type="SUPFAM" id="SSF103515">
    <property type="entry name" value="Autotransporter"/>
    <property type="match status" value="1"/>
</dbReference>
<proteinExistence type="predicted"/>
<organism evidence="4 5">
    <name type="scientific">Bradyrhizobium amphicarpaeae</name>
    <dbReference type="NCBI Taxonomy" id="1404768"/>
    <lineage>
        <taxon>Bacteria</taxon>
        <taxon>Pseudomonadati</taxon>
        <taxon>Pseudomonadota</taxon>
        <taxon>Alphaproteobacteria</taxon>
        <taxon>Hyphomicrobiales</taxon>
        <taxon>Nitrobacteraceae</taxon>
        <taxon>Bradyrhizobium</taxon>
    </lineage>
</organism>
<dbReference type="Gene3D" id="2.40.128.130">
    <property type="entry name" value="Autotransporter beta-domain"/>
    <property type="match status" value="1"/>
</dbReference>